<geneLocation type="plasmid" evidence="1 2">
    <name>unnamed3</name>
</geneLocation>
<keyword evidence="2" id="KW-1185">Reference proteome</keyword>
<proteinExistence type="predicted"/>
<evidence type="ECO:0000313" key="2">
    <source>
        <dbReference type="Proteomes" id="UP000830401"/>
    </source>
</evidence>
<dbReference type="RefSeq" id="WP_245126731.1">
    <property type="nucleotide sequence ID" value="NZ_CP095064.1"/>
</dbReference>
<organism evidence="1 2">
    <name type="scientific">Hymenobacter volaticus</name>
    <dbReference type="NCBI Taxonomy" id="2932254"/>
    <lineage>
        <taxon>Bacteria</taxon>
        <taxon>Pseudomonadati</taxon>
        <taxon>Bacteroidota</taxon>
        <taxon>Cytophagia</taxon>
        <taxon>Cytophagales</taxon>
        <taxon>Hymenobacteraceae</taxon>
        <taxon>Hymenobacter</taxon>
    </lineage>
</organism>
<name>A0ABY4GDK5_9BACT</name>
<keyword evidence="1" id="KW-0614">Plasmid</keyword>
<accession>A0ABY4GDK5</accession>
<protein>
    <submittedName>
        <fullName evidence="1">Uncharacterized protein</fullName>
    </submittedName>
</protein>
<evidence type="ECO:0000313" key="1">
    <source>
        <dbReference type="EMBL" id="UOQ68991.1"/>
    </source>
</evidence>
<gene>
    <name evidence="1" type="ORF">MUN86_26155</name>
</gene>
<dbReference type="Proteomes" id="UP000830401">
    <property type="component" value="Plasmid unnamed3"/>
</dbReference>
<sequence length="182" mass="19374">MSPFAAGYMPLDVEQAVTAGPAFGMGRYVYVPGLMCQSKFYAPPAIRGRAVLAARALRLHFRSVPDGVNLVLDRTHLLPGWVGTYALRSNIHPGAPIRGLLCYHLAAAAGHVTNRLVLGACVPSLTGGLTITDYDPQHRQLSGYYEARILAPRDLARVAGSPGPRGTLVLAGDFAALPVQML</sequence>
<reference evidence="1" key="1">
    <citation type="submission" date="2022-04" db="EMBL/GenBank/DDBJ databases">
        <title>Hymenobacter sp. isolated from the air.</title>
        <authorList>
            <person name="Won M."/>
            <person name="Lee C.-M."/>
            <person name="Woen H.-Y."/>
            <person name="Kwon S.-W."/>
        </authorList>
    </citation>
    <scope>NUCLEOTIDE SEQUENCE</scope>
    <source>
        <strain evidence="1">5420S-77</strain>
        <plasmid evidence="1">unnamed3</plasmid>
    </source>
</reference>
<dbReference type="EMBL" id="CP095064">
    <property type="protein sequence ID" value="UOQ68991.1"/>
    <property type="molecule type" value="Genomic_DNA"/>
</dbReference>